<dbReference type="RefSeq" id="XP_503235.1">
    <property type="nucleotide sequence ID" value="XM_503235.1"/>
</dbReference>
<dbReference type="VEuPathDB" id="FungiDB:YALI0_D24519g"/>
<feature type="compositionally biased region" description="Basic and acidic residues" evidence="1">
    <location>
        <begin position="250"/>
        <end position="284"/>
    </location>
</feature>
<evidence type="ECO:0000313" key="3">
    <source>
        <dbReference type="EMBL" id="RDW23129.1"/>
    </source>
</evidence>
<dbReference type="Proteomes" id="UP000256601">
    <property type="component" value="Unassembled WGS sequence"/>
</dbReference>
<proteinExistence type="predicted"/>
<evidence type="ECO:0000256" key="1">
    <source>
        <dbReference type="SAM" id="MobiDB-lite"/>
    </source>
</evidence>
<evidence type="ECO:0000313" key="2">
    <source>
        <dbReference type="EMBL" id="AOW04585.1"/>
    </source>
</evidence>
<sequence length="290" mass="31886">MGSSASKAKRFQPAAEAGKRAIDLSVKTKHQHIRQETADPNRSQPAPMPMASQTKNEDIVRDGGDRDFARQLMDLGAVKLTESEVQYSKSNPVLEALKAREALDEAAEAESGDFSKPRTLLNPATISGILESQKAGETDITRDYNLAPGVADKLKYVSVPEYEFLETAATEGERHRDTFSLDGGREDPALSKLADSGFVQVEGRHISEFDNADYVQVGKGRNATAGGPQPQGVPGELPDDIFGDIAQAFEEQKDGAEVPKSRHQQDQDFFNREKERRYPKRDTKPVTVEL</sequence>
<gene>
    <name evidence="3" type="ORF">B0I71DRAFT_136473</name>
    <name evidence="2" type="ORF">YALI1_D32435g</name>
</gene>
<dbReference type="VEuPathDB" id="FungiDB:YALI1_D32435g"/>
<accession>A0A1H6Q4Y9</accession>
<evidence type="ECO:0000313" key="5">
    <source>
        <dbReference type="Proteomes" id="UP000256601"/>
    </source>
</evidence>
<evidence type="ECO:0000313" key="4">
    <source>
        <dbReference type="Proteomes" id="UP000182444"/>
    </source>
</evidence>
<protein>
    <submittedName>
        <fullName evidence="2">Uncharacterized protein</fullName>
    </submittedName>
</protein>
<dbReference type="KEGG" id="yli:2910447"/>
<dbReference type="OrthoDB" id="4085451at2759"/>
<dbReference type="Proteomes" id="UP000182444">
    <property type="component" value="Chromosome 1D"/>
</dbReference>
<dbReference type="EMBL" id="CP017556">
    <property type="protein sequence ID" value="AOW04585.1"/>
    <property type="molecule type" value="Genomic_DNA"/>
</dbReference>
<reference evidence="2 4" key="1">
    <citation type="journal article" date="2016" name="PLoS ONE">
        <title>Sequence Assembly of Yarrowia lipolytica Strain W29/CLIB89 Shows Transposable Element Diversity.</title>
        <authorList>
            <person name="Magnan C."/>
            <person name="Yu J."/>
            <person name="Chang I."/>
            <person name="Jahn E."/>
            <person name="Kanomata Y."/>
            <person name="Wu J."/>
            <person name="Zeller M."/>
            <person name="Oakes M."/>
            <person name="Baldi P."/>
            <person name="Sandmeyer S."/>
        </authorList>
    </citation>
    <scope>NUCLEOTIDE SEQUENCE [LARGE SCALE GENOMIC DNA]</scope>
    <source>
        <strain evidence="2">CLIB89</strain>
        <strain evidence="4">CLIB89(W29)</strain>
    </source>
</reference>
<dbReference type="AlphaFoldDB" id="A0A1H6Q4Y9"/>
<dbReference type="EMBL" id="KZ859111">
    <property type="protein sequence ID" value="RDW23129.1"/>
    <property type="molecule type" value="Genomic_DNA"/>
</dbReference>
<feature type="region of interest" description="Disordered" evidence="1">
    <location>
        <begin position="219"/>
        <end position="290"/>
    </location>
</feature>
<organism evidence="2 4">
    <name type="scientific">Yarrowia lipolytica</name>
    <name type="common">Candida lipolytica</name>
    <dbReference type="NCBI Taxonomy" id="4952"/>
    <lineage>
        <taxon>Eukaryota</taxon>
        <taxon>Fungi</taxon>
        <taxon>Dikarya</taxon>
        <taxon>Ascomycota</taxon>
        <taxon>Saccharomycotina</taxon>
        <taxon>Dipodascomycetes</taxon>
        <taxon>Dipodascales</taxon>
        <taxon>Dipodascales incertae sedis</taxon>
        <taxon>Yarrowia</taxon>
    </lineage>
</organism>
<reference evidence="3 5" key="2">
    <citation type="submission" date="2018-07" db="EMBL/GenBank/DDBJ databases">
        <title>Draft Genome Assemblies for Five Robust Yarrowia lipolytica Strains Exhibiting High Lipid Production and Pentose Sugar Utilization and Sugar Alcohol Secretion from Undetoxified Lignocellulosic Biomass Hydrolysates.</title>
        <authorList>
            <consortium name="DOE Joint Genome Institute"/>
            <person name="Walker C."/>
            <person name="Ryu S."/>
            <person name="Na H."/>
            <person name="Zane M."/>
            <person name="LaButti K."/>
            <person name="Lipzen A."/>
            <person name="Haridas S."/>
            <person name="Barry K."/>
            <person name="Grigoriev I.V."/>
            <person name="Quarterman J."/>
            <person name="Slininger P."/>
            <person name="Dien B."/>
            <person name="Trinh C.T."/>
        </authorList>
    </citation>
    <scope>NUCLEOTIDE SEQUENCE [LARGE SCALE GENOMIC DNA]</scope>
    <source>
        <strain evidence="3 5">YB392</strain>
    </source>
</reference>
<name>A0A1H6Q4Y9_YARLL</name>
<feature type="region of interest" description="Disordered" evidence="1">
    <location>
        <begin position="1"/>
        <end position="61"/>
    </location>
</feature>
<dbReference type="GeneID" id="2910447"/>